<dbReference type="Gene3D" id="3.40.50.1820">
    <property type="entry name" value="alpha/beta hydrolase"/>
    <property type="match status" value="1"/>
</dbReference>
<evidence type="ECO:0000313" key="2">
    <source>
        <dbReference type="Proteomes" id="UP000615796"/>
    </source>
</evidence>
<dbReference type="AlphaFoldDB" id="A0A9X0R8X2"/>
<organism evidence="1 2">
    <name type="scientific">Vibrio metschnikovii</name>
    <dbReference type="NCBI Taxonomy" id="28172"/>
    <lineage>
        <taxon>Bacteria</taxon>
        <taxon>Pseudomonadati</taxon>
        <taxon>Pseudomonadota</taxon>
        <taxon>Gammaproteobacteria</taxon>
        <taxon>Vibrionales</taxon>
        <taxon>Vibrionaceae</taxon>
        <taxon>Vibrio</taxon>
    </lineage>
</organism>
<dbReference type="InterPro" id="IPR029058">
    <property type="entry name" value="AB_hydrolase_fold"/>
</dbReference>
<dbReference type="RefSeq" id="WP_187026510.1">
    <property type="nucleotide sequence ID" value="NZ_JACRUP010000009.1"/>
</dbReference>
<reference evidence="1" key="1">
    <citation type="submission" date="2020-08" db="EMBL/GenBank/DDBJ databases">
        <title>Genome Sequencing and Pan-Genome Analysis of Migratory bird Vibrio Strains, Inner Mongolia.</title>
        <authorList>
            <person name="Zheng L."/>
        </authorList>
    </citation>
    <scope>NUCLEOTIDE SEQUENCE</scope>
    <source>
        <strain evidence="1">M13F</strain>
    </source>
</reference>
<dbReference type="Proteomes" id="UP000615796">
    <property type="component" value="Unassembled WGS sequence"/>
</dbReference>
<dbReference type="EMBL" id="JACRUP010000009">
    <property type="protein sequence ID" value="MBC5851939.1"/>
    <property type="molecule type" value="Genomic_DNA"/>
</dbReference>
<proteinExistence type="predicted"/>
<dbReference type="SUPFAM" id="SSF53474">
    <property type="entry name" value="alpha/beta-Hydrolases"/>
    <property type="match status" value="1"/>
</dbReference>
<accession>A0A9X0R8X2</accession>
<gene>
    <name evidence="1" type="ORF">H8Q88_13610</name>
</gene>
<keyword evidence="2" id="KW-1185">Reference proteome</keyword>
<comment type="caution">
    <text evidence="1">The sequence shown here is derived from an EMBL/GenBank/DDBJ whole genome shotgun (WGS) entry which is preliminary data.</text>
</comment>
<sequence length="228" mass="26224">MMDTERIEMKISGRSFVFYFTPAKDPNKPILFIFHGHGYNETPSAFKSPSWNVVCPMDNYGYEGLGSWYLGEDEDFFWLAAMPEILNYVRERAGKSRLYMWGSSMGGYASILYGHLLGARAIYANIPQTVLLGSKYSDNGMNKFFSSIVKSSSNEYNDLKNVLKKRTSCKYFLCFNQLEGSDYFFEQGLEFISHLHSFRQPMYIEVRPQSAHGKNHGISEAIALFKKY</sequence>
<name>A0A9X0R8X2_VIBME</name>
<evidence type="ECO:0000313" key="1">
    <source>
        <dbReference type="EMBL" id="MBC5851939.1"/>
    </source>
</evidence>
<protein>
    <submittedName>
        <fullName evidence="1">Uncharacterized protein</fullName>
    </submittedName>
</protein>